<dbReference type="RefSeq" id="WP_160899367.1">
    <property type="nucleotide sequence ID" value="NZ_WMEX01000008.1"/>
</dbReference>
<dbReference type="InterPro" id="IPR037237">
    <property type="entry name" value="IlvD/EDD_N"/>
</dbReference>
<evidence type="ECO:0000313" key="13">
    <source>
        <dbReference type="EMBL" id="MYL27798.1"/>
    </source>
</evidence>
<keyword evidence="7 9" id="KW-0456">Lyase</keyword>
<dbReference type="AlphaFoldDB" id="A0A9X4YEM0"/>
<dbReference type="InterPro" id="IPR056740">
    <property type="entry name" value="ILV_EDD_C"/>
</dbReference>
<organism evidence="13 14">
    <name type="scientific">Vreelandella halophila</name>
    <dbReference type="NCBI Taxonomy" id="86177"/>
    <lineage>
        <taxon>Bacteria</taxon>
        <taxon>Pseudomonadati</taxon>
        <taxon>Pseudomonadota</taxon>
        <taxon>Gammaproteobacteria</taxon>
        <taxon>Oceanospirillales</taxon>
        <taxon>Halomonadaceae</taxon>
        <taxon>Vreelandella</taxon>
    </lineage>
</organism>
<dbReference type="Pfam" id="PF24877">
    <property type="entry name" value="ILV_EDD_C"/>
    <property type="match status" value="1"/>
</dbReference>
<keyword evidence="5 9" id="KW-0411">Iron-sulfur</keyword>
<dbReference type="PROSITE" id="PS00886">
    <property type="entry name" value="ILVD_EDD_1"/>
    <property type="match status" value="1"/>
</dbReference>
<evidence type="ECO:0000256" key="9">
    <source>
        <dbReference type="HAMAP-Rule" id="MF_02094"/>
    </source>
</evidence>
<dbReference type="SUPFAM" id="SSF52016">
    <property type="entry name" value="LeuD/IlvD-like"/>
    <property type="match status" value="1"/>
</dbReference>
<dbReference type="GO" id="GO:0051539">
    <property type="term" value="F:4 iron, 4 sulfur cluster binding"/>
    <property type="evidence" value="ECO:0007669"/>
    <property type="project" value="UniProtKB-UniRule"/>
</dbReference>
<dbReference type="InterPro" id="IPR004786">
    <property type="entry name" value="6-phosphgluc_deHydtase"/>
</dbReference>
<gene>
    <name evidence="9" type="primary">edd</name>
    <name evidence="13" type="ORF">GLW01_13470</name>
</gene>
<accession>A0A9X4YEM0</accession>
<evidence type="ECO:0000256" key="1">
    <source>
        <dbReference type="ARBA" id="ARBA00006486"/>
    </source>
</evidence>
<evidence type="ECO:0000256" key="4">
    <source>
        <dbReference type="ARBA" id="ARBA00023004"/>
    </source>
</evidence>
<keyword evidence="8 9" id="KW-0119">Carbohydrate metabolism</keyword>
<proteinExistence type="inferred from homology"/>
<dbReference type="OrthoDB" id="9807077at2"/>
<keyword evidence="3 9" id="KW-0479">Metal-binding</keyword>
<protein>
    <recommendedName>
        <fullName evidence="9 10">Phosphogluconate dehydratase</fullName>
        <ecNumber evidence="9 10">4.2.1.12</ecNumber>
    </recommendedName>
</protein>
<dbReference type="GO" id="GO:0004456">
    <property type="term" value="F:phosphogluconate dehydratase activity"/>
    <property type="evidence" value="ECO:0007669"/>
    <property type="project" value="UniProtKB-UniRule"/>
</dbReference>
<dbReference type="InterPro" id="IPR042096">
    <property type="entry name" value="Dihydro-acid_dehy_C"/>
</dbReference>
<dbReference type="SUPFAM" id="SSF143975">
    <property type="entry name" value="IlvD/EDD N-terminal domain-like"/>
    <property type="match status" value="1"/>
</dbReference>
<keyword evidence="14" id="KW-1185">Reference proteome</keyword>
<dbReference type="HAMAP" id="MF_02094">
    <property type="entry name" value="Edd"/>
    <property type="match status" value="1"/>
</dbReference>
<comment type="cofactor">
    <cofactor evidence="9">
        <name>[4Fe-4S] cluster</name>
        <dbReference type="ChEBI" id="CHEBI:49883"/>
    </cofactor>
    <text evidence="9">Binds 1 [4Fe-4S] cluster.</text>
</comment>
<dbReference type="PANTHER" id="PTHR43661">
    <property type="entry name" value="D-XYLONATE DEHYDRATASE"/>
    <property type="match status" value="1"/>
</dbReference>
<comment type="catalytic activity">
    <reaction evidence="9">
        <text>6-phospho-D-gluconate = 2-dehydro-3-deoxy-6-phospho-D-gluconate + H2O</text>
        <dbReference type="Rhea" id="RHEA:17277"/>
        <dbReference type="ChEBI" id="CHEBI:15377"/>
        <dbReference type="ChEBI" id="CHEBI:57569"/>
        <dbReference type="ChEBI" id="CHEBI:58759"/>
        <dbReference type="EC" id="4.2.1.12"/>
    </reaction>
</comment>
<keyword evidence="4 9" id="KW-0408">Iron</keyword>
<dbReference type="Pfam" id="PF00920">
    <property type="entry name" value="ILVD_EDD_N"/>
    <property type="match status" value="1"/>
</dbReference>
<feature type="domain" description="Dihydroxy-acid/6-phosphogluconate dehydratase N-terminal" evidence="11">
    <location>
        <begin position="68"/>
        <end position="380"/>
    </location>
</feature>
<dbReference type="PROSITE" id="PS00887">
    <property type="entry name" value="ILVD_EDD_2"/>
    <property type="match status" value="1"/>
</dbReference>
<keyword evidence="2 9" id="KW-0004">4Fe-4S</keyword>
<evidence type="ECO:0000259" key="11">
    <source>
        <dbReference type="Pfam" id="PF00920"/>
    </source>
</evidence>
<dbReference type="InterPro" id="IPR020558">
    <property type="entry name" value="DiOHA_6PGluconate_deHydtase_CS"/>
</dbReference>
<comment type="function">
    <text evidence="9">Catalyzes the dehydration of 6-phospho-D-gluconate to 2-dehydro-3-deoxy-6-phospho-D-gluconate.</text>
</comment>
<dbReference type="PANTHER" id="PTHR43661:SF1">
    <property type="entry name" value="PHOSPHOGLUCONATE DEHYDRATASE"/>
    <property type="match status" value="1"/>
</dbReference>
<dbReference type="EMBL" id="WMEX01000008">
    <property type="protein sequence ID" value="MYL27798.1"/>
    <property type="molecule type" value="Genomic_DNA"/>
</dbReference>
<dbReference type="GO" id="GO:0009255">
    <property type="term" value="P:Entner-Doudoroff pathway through 6-phosphogluconate"/>
    <property type="evidence" value="ECO:0007669"/>
    <property type="project" value="UniProtKB-UniRule"/>
</dbReference>
<feature type="domain" description="Dihydroxy-acid/6-phosphogluconate dehydratase C-terminal" evidence="12">
    <location>
        <begin position="407"/>
        <end position="595"/>
    </location>
</feature>
<dbReference type="Proteomes" id="UP000460751">
    <property type="component" value="Unassembled WGS sequence"/>
</dbReference>
<keyword evidence="6 9" id="KW-0311">Gluconate utilization</keyword>
<comment type="caution">
    <text evidence="13">The sequence shown here is derived from an EMBL/GenBank/DDBJ whole genome shotgun (WGS) entry which is preliminary data.</text>
</comment>
<evidence type="ECO:0000259" key="12">
    <source>
        <dbReference type="Pfam" id="PF24877"/>
    </source>
</evidence>
<reference evidence="13 14" key="1">
    <citation type="submission" date="2019-11" db="EMBL/GenBank/DDBJ databases">
        <title>Genome sequences of 17 halophilic strains isolated from different environments.</title>
        <authorList>
            <person name="Furrow R.E."/>
        </authorList>
    </citation>
    <scope>NUCLEOTIDE SEQUENCE [LARGE SCALE GENOMIC DNA]</scope>
    <source>
        <strain evidence="13 14">22507_15_FS</strain>
    </source>
</reference>
<evidence type="ECO:0000256" key="6">
    <source>
        <dbReference type="ARBA" id="ARBA00023064"/>
    </source>
</evidence>
<dbReference type="GO" id="GO:0019521">
    <property type="term" value="P:D-gluconate metabolic process"/>
    <property type="evidence" value="ECO:0007669"/>
    <property type="project" value="UniProtKB-KW"/>
</dbReference>
<evidence type="ECO:0000256" key="7">
    <source>
        <dbReference type="ARBA" id="ARBA00023239"/>
    </source>
</evidence>
<evidence type="ECO:0000256" key="2">
    <source>
        <dbReference type="ARBA" id="ARBA00022485"/>
    </source>
</evidence>
<evidence type="ECO:0000313" key="14">
    <source>
        <dbReference type="Proteomes" id="UP000460751"/>
    </source>
</evidence>
<dbReference type="Gene3D" id="3.50.30.80">
    <property type="entry name" value="IlvD/EDD C-terminal domain-like"/>
    <property type="match status" value="1"/>
</dbReference>
<evidence type="ECO:0000256" key="8">
    <source>
        <dbReference type="ARBA" id="ARBA00023277"/>
    </source>
</evidence>
<dbReference type="InterPro" id="IPR000581">
    <property type="entry name" value="ILV_EDD_N"/>
</dbReference>
<dbReference type="NCBIfam" id="TIGR01196">
    <property type="entry name" value="edd"/>
    <property type="match status" value="1"/>
</dbReference>
<comment type="similarity">
    <text evidence="1 9">Belongs to the IlvD/Edd family.</text>
</comment>
<evidence type="ECO:0000256" key="3">
    <source>
        <dbReference type="ARBA" id="ARBA00022723"/>
    </source>
</evidence>
<dbReference type="EC" id="4.2.1.12" evidence="9 10"/>
<dbReference type="GO" id="GO:0046872">
    <property type="term" value="F:metal ion binding"/>
    <property type="evidence" value="ECO:0007669"/>
    <property type="project" value="UniProtKB-KW"/>
</dbReference>
<dbReference type="GO" id="GO:0005829">
    <property type="term" value="C:cytosol"/>
    <property type="evidence" value="ECO:0007669"/>
    <property type="project" value="TreeGrafter"/>
</dbReference>
<evidence type="ECO:0000256" key="5">
    <source>
        <dbReference type="ARBA" id="ARBA00023014"/>
    </source>
</evidence>
<feature type="binding site" evidence="9">
    <location>
        <position position="222"/>
    </location>
    <ligand>
        <name>[4Fe-4S] cluster</name>
        <dbReference type="ChEBI" id="CHEBI:49883"/>
    </ligand>
</feature>
<name>A0A9X4YEM0_9GAMM</name>
<feature type="binding site" evidence="9">
    <location>
        <position position="155"/>
    </location>
    <ligand>
        <name>[4Fe-4S] cluster</name>
        <dbReference type="ChEBI" id="CHEBI:49883"/>
    </ligand>
</feature>
<evidence type="ECO:0000256" key="10">
    <source>
        <dbReference type="NCBIfam" id="TIGR01196"/>
    </source>
</evidence>
<sequence length="602" mass="65015">MHPTVEAVTRRIRERSATDRDRYLALMAGARRDGPQRETMSCTNLAHVMASKPDSDKLILRQTQRSANVGIISAYNEMLSAHQPYGDFPDQIRRTVARAGHVAQFAAGVPAMCDGITQGQPGMELSLFSRDLIAQATAIGLSHNVFDGVLCLGICDKIVPGLLTGALRFGHLPTLFVPAGPMPSGMSNAEKSRIREQHARGEISRDELLEAESRSYHSPGTCTFYGTANSNQVLMEVMGLQLPGSSFINPGTDLREAFTQAASRRITEVTDLGNDYRPLSQVVSEKTLVNAMVALLATGGSTNHSIHLVAIGRAAGIRIDWEDFHELSRVVPLLCRLYPNGESDINDFDRAGGVPFLVRELLGAGLMHEDVSVMFGDSIHDYTRPLGLDGAGRLVQGAPREATGDPQCLRSADDPFLADSGFHRLEGNMGRAIIKTSSVPDNRWCIEAPARVFADQQALMDAYEAGELTHDVVAVLPGQGPAANGMPELHKLMPVLANLQNDGLRVALLTDGRLSGASGKVPSAIHVYPEAARGGAIGRIRDGDRVRIDAAAGKLHWEAGRDHGQPVHWGRGNEGLGRELFAGFRDQVTHAEAGATIFRWDD</sequence>
<comment type="pathway">
    <text evidence="9">Carbohydrate metabolism; Entner-Doudoroff pathway.</text>
</comment>